<keyword evidence="3 8" id="KW-0812">Transmembrane</keyword>
<evidence type="ECO:0000256" key="5">
    <source>
        <dbReference type="ARBA" id="ARBA00022989"/>
    </source>
</evidence>
<sequence length="212" mass="24310">MAVNSFYTRKLHSLLGVIPIGFFLVEHLLTNYEAYRGGHAKFLEKVEWLNSLPFIFLLELFGIWLPILFHGVYGLYVAYQARNNPVRYGYFRNVMFTLQRVTGVLTLIFIVWHTFETRVQVALGNAKHEDLGKLMVDILTNPVFFALYVIGVVCAVFHFCNGMWSFLVSWGITVGPRAQRVSTYVWMAAFVFLSFVGIMALTAFVDPNFLNT</sequence>
<comment type="subcellular location">
    <subcellularLocation>
        <location evidence="1">Membrane</location>
    </subcellularLocation>
</comment>
<protein>
    <submittedName>
        <fullName evidence="9">Succinate dehydrogenase cytochrome b558 subunit</fullName>
    </submittedName>
</protein>
<dbReference type="NCBIfam" id="TIGR02046">
    <property type="entry name" value="sdhC_b558_fam"/>
    <property type="match status" value="1"/>
</dbReference>
<evidence type="ECO:0000256" key="1">
    <source>
        <dbReference type="ARBA" id="ARBA00004370"/>
    </source>
</evidence>
<feature type="transmembrane region" description="Helical" evidence="8">
    <location>
        <begin position="52"/>
        <end position="76"/>
    </location>
</feature>
<dbReference type="EMBL" id="JBHTGQ010000054">
    <property type="protein sequence ID" value="MFC7751625.1"/>
    <property type="molecule type" value="Genomic_DNA"/>
</dbReference>
<dbReference type="InterPro" id="IPR000701">
    <property type="entry name" value="SuccDH_FuR_B_TM-su"/>
</dbReference>
<evidence type="ECO:0000256" key="7">
    <source>
        <dbReference type="ARBA" id="ARBA00023136"/>
    </source>
</evidence>
<reference evidence="10" key="1">
    <citation type="journal article" date="2019" name="Int. J. Syst. Evol. Microbiol.">
        <title>The Global Catalogue of Microorganisms (GCM) 10K type strain sequencing project: providing services to taxonomists for standard genome sequencing and annotation.</title>
        <authorList>
            <consortium name="The Broad Institute Genomics Platform"/>
            <consortium name="The Broad Institute Genome Sequencing Center for Infectious Disease"/>
            <person name="Wu L."/>
            <person name="Ma J."/>
        </authorList>
    </citation>
    <scope>NUCLEOTIDE SEQUENCE [LARGE SCALE GENOMIC DNA]</scope>
    <source>
        <strain evidence="10">JCM 18657</strain>
    </source>
</reference>
<evidence type="ECO:0000313" key="9">
    <source>
        <dbReference type="EMBL" id="MFC7751625.1"/>
    </source>
</evidence>
<feature type="transmembrane region" description="Helical" evidence="8">
    <location>
        <begin position="97"/>
        <end position="115"/>
    </location>
</feature>
<keyword evidence="7 8" id="KW-0472">Membrane</keyword>
<dbReference type="PIRSF" id="PIRSF000170">
    <property type="entry name" value="Succ_dh_cyt_b558"/>
    <property type="match status" value="1"/>
</dbReference>
<dbReference type="CDD" id="cd03497">
    <property type="entry name" value="SQR_TypeB_1_TM"/>
    <property type="match status" value="1"/>
</dbReference>
<evidence type="ECO:0000256" key="8">
    <source>
        <dbReference type="SAM" id="Phobius"/>
    </source>
</evidence>
<proteinExistence type="predicted"/>
<evidence type="ECO:0000313" key="10">
    <source>
        <dbReference type="Proteomes" id="UP001596528"/>
    </source>
</evidence>
<dbReference type="Proteomes" id="UP001596528">
    <property type="component" value="Unassembled WGS sequence"/>
</dbReference>
<name>A0ABW2VA58_9BACL</name>
<keyword evidence="6" id="KW-0408">Iron</keyword>
<organism evidence="9 10">
    <name type="scientific">Paenibacillus thermoaerophilus</name>
    <dbReference type="NCBI Taxonomy" id="1215385"/>
    <lineage>
        <taxon>Bacteria</taxon>
        <taxon>Bacillati</taxon>
        <taxon>Bacillota</taxon>
        <taxon>Bacilli</taxon>
        <taxon>Bacillales</taxon>
        <taxon>Paenibacillaceae</taxon>
        <taxon>Paenibacillus</taxon>
    </lineage>
</organism>
<evidence type="ECO:0000256" key="3">
    <source>
        <dbReference type="ARBA" id="ARBA00022692"/>
    </source>
</evidence>
<evidence type="ECO:0000256" key="6">
    <source>
        <dbReference type="ARBA" id="ARBA00023004"/>
    </source>
</evidence>
<dbReference type="RefSeq" id="WP_138790797.1">
    <property type="nucleotide sequence ID" value="NZ_JBHTGQ010000054.1"/>
</dbReference>
<feature type="transmembrane region" description="Helical" evidence="8">
    <location>
        <begin position="12"/>
        <end position="32"/>
    </location>
</feature>
<dbReference type="SUPFAM" id="SSF81343">
    <property type="entry name" value="Fumarate reductase respiratory complex transmembrane subunits"/>
    <property type="match status" value="1"/>
</dbReference>
<dbReference type="InterPro" id="IPR016002">
    <property type="entry name" value="Succ_DH_cyt_b558_Firmicute"/>
</dbReference>
<dbReference type="InterPro" id="IPR011138">
    <property type="entry name" value="Cytochrome_b-558"/>
</dbReference>
<keyword evidence="2" id="KW-0349">Heme</keyword>
<evidence type="ECO:0000256" key="2">
    <source>
        <dbReference type="ARBA" id="ARBA00022617"/>
    </source>
</evidence>
<feature type="transmembrane region" description="Helical" evidence="8">
    <location>
        <begin position="145"/>
        <end position="172"/>
    </location>
</feature>
<keyword evidence="10" id="KW-1185">Reference proteome</keyword>
<keyword evidence="4" id="KW-0479">Metal-binding</keyword>
<dbReference type="Pfam" id="PF01127">
    <property type="entry name" value="Sdh_cyt"/>
    <property type="match status" value="1"/>
</dbReference>
<gene>
    <name evidence="9" type="ORF">ACFQWB_17055</name>
</gene>
<feature type="transmembrane region" description="Helical" evidence="8">
    <location>
        <begin position="184"/>
        <end position="205"/>
    </location>
</feature>
<keyword evidence="5 8" id="KW-1133">Transmembrane helix</keyword>
<dbReference type="Gene3D" id="1.20.1300.10">
    <property type="entry name" value="Fumarate reductase/succinate dehydrogenase, transmembrane subunit"/>
    <property type="match status" value="1"/>
</dbReference>
<accession>A0ABW2VA58</accession>
<dbReference type="InterPro" id="IPR034804">
    <property type="entry name" value="SQR/QFR_C/D"/>
</dbReference>
<comment type="caution">
    <text evidence="9">The sequence shown here is derived from an EMBL/GenBank/DDBJ whole genome shotgun (WGS) entry which is preliminary data.</text>
</comment>
<evidence type="ECO:0000256" key="4">
    <source>
        <dbReference type="ARBA" id="ARBA00022723"/>
    </source>
</evidence>